<evidence type="ECO:0008006" key="4">
    <source>
        <dbReference type="Google" id="ProtNLM"/>
    </source>
</evidence>
<proteinExistence type="predicted"/>
<evidence type="ECO:0000313" key="2">
    <source>
        <dbReference type="EMBL" id="TMP23328.1"/>
    </source>
</evidence>
<keyword evidence="1" id="KW-0732">Signal</keyword>
<dbReference type="Proteomes" id="UP000310249">
    <property type="component" value="Unassembled WGS sequence"/>
</dbReference>
<name>A0A5S3WG07_9GAMM</name>
<dbReference type="EMBL" id="PNCI01000100">
    <property type="protein sequence ID" value="TMP23328.1"/>
    <property type="molecule type" value="Genomic_DNA"/>
</dbReference>
<feature type="chain" id="PRO_5024287132" description="DUF4384 domain-containing protein" evidence="1">
    <location>
        <begin position="25"/>
        <end position="212"/>
    </location>
</feature>
<dbReference type="AlphaFoldDB" id="A0A5S3WG07"/>
<gene>
    <name evidence="2" type="ORF">CWB99_23445</name>
</gene>
<sequence length="212" mass="23664">MTVMQFLKLSTLIMMLLSCFASKASSSDREKYLASCFSNASVFSVKQEKVRLAVESLSGIQNYIVLKHGAASEWFYGFTLVATGENNDAYFVYMDDTIIEPVMKKLDYKLAQDLINGGGIIFEPSQPASFYTKGVNGVPCFFFATYNEGKRKKQSFAGRTNNPYIKKYISKIEKLALSYDLGKLDDAPVLSAKMKASSLSFQKLFAEIESLN</sequence>
<comment type="caution">
    <text evidence="2">The sequence shown here is derived from an EMBL/GenBank/DDBJ whole genome shotgun (WGS) entry which is preliminary data.</text>
</comment>
<organism evidence="2 3">
    <name type="scientific">Pseudoalteromonas rubra</name>
    <dbReference type="NCBI Taxonomy" id="43658"/>
    <lineage>
        <taxon>Bacteria</taxon>
        <taxon>Pseudomonadati</taxon>
        <taxon>Pseudomonadota</taxon>
        <taxon>Gammaproteobacteria</taxon>
        <taxon>Alteromonadales</taxon>
        <taxon>Pseudoalteromonadaceae</taxon>
        <taxon>Pseudoalteromonas</taxon>
    </lineage>
</organism>
<accession>A0A5S3WG07</accession>
<evidence type="ECO:0000313" key="3">
    <source>
        <dbReference type="Proteomes" id="UP000310249"/>
    </source>
</evidence>
<evidence type="ECO:0000256" key="1">
    <source>
        <dbReference type="SAM" id="SignalP"/>
    </source>
</evidence>
<reference evidence="2 3" key="1">
    <citation type="submission" date="2018-01" db="EMBL/GenBank/DDBJ databases">
        <authorList>
            <person name="Paulsen S."/>
            <person name="Gram L.K."/>
        </authorList>
    </citation>
    <scope>NUCLEOTIDE SEQUENCE [LARGE SCALE GENOMIC DNA]</scope>
    <source>
        <strain evidence="2 3">S2676</strain>
    </source>
</reference>
<feature type="signal peptide" evidence="1">
    <location>
        <begin position="1"/>
        <end position="24"/>
    </location>
</feature>
<dbReference type="RefSeq" id="WP_138553667.1">
    <property type="nucleotide sequence ID" value="NZ_PNCH01000110.1"/>
</dbReference>
<protein>
    <recommendedName>
        <fullName evidence="4">DUF4384 domain-containing protein</fullName>
    </recommendedName>
</protein>
<dbReference type="OrthoDB" id="9867483at2"/>
<reference evidence="3" key="2">
    <citation type="submission" date="2019-06" db="EMBL/GenBank/DDBJ databases">
        <title>Co-occurence of chitin degradation, pigmentation and bioactivity in marine Pseudoalteromonas.</title>
        <authorList>
            <person name="Sonnenschein E.C."/>
            <person name="Bech P.K."/>
        </authorList>
    </citation>
    <scope>NUCLEOTIDE SEQUENCE [LARGE SCALE GENOMIC DNA]</scope>
    <source>
        <strain evidence="3">S2676</strain>
    </source>
</reference>